<comment type="caution">
    <text evidence="3">The sequence shown here is derived from an EMBL/GenBank/DDBJ whole genome shotgun (WGS) entry which is preliminary data.</text>
</comment>
<dbReference type="Gene3D" id="1.10.150.20">
    <property type="entry name" value="5' to 3' exonuclease, C-terminal subdomain"/>
    <property type="match status" value="1"/>
</dbReference>
<protein>
    <recommendedName>
        <fullName evidence="2">DNA-directed DNA polymerase family A palm domain-containing protein</fullName>
    </recommendedName>
</protein>
<name>A0A9D6V8L3_9BACT</name>
<gene>
    <name evidence="3" type="ORF">HY912_15975</name>
</gene>
<dbReference type="GO" id="GO:0006302">
    <property type="term" value="P:double-strand break repair"/>
    <property type="evidence" value="ECO:0007669"/>
    <property type="project" value="TreeGrafter"/>
</dbReference>
<reference evidence="3" key="1">
    <citation type="submission" date="2020-07" db="EMBL/GenBank/DDBJ databases">
        <title>Huge and variable diversity of episymbiotic CPR bacteria and DPANN archaea in groundwater ecosystems.</title>
        <authorList>
            <person name="He C.Y."/>
            <person name="Keren R."/>
            <person name="Whittaker M."/>
            <person name="Farag I.F."/>
            <person name="Doudna J."/>
            <person name="Cate J.H.D."/>
            <person name="Banfield J.F."/>
        </authorList>
    </citation>
    <scope>NUCLEOTIDE SEQUENCE</scope>
    <source>
        <strain evidence="3">NC_groundwater_1664_Pr3_B-0.1um_52_9</strain>
    </source>
</reference>
<evidence type="ECO:0000313" key="3">
    <source>
        <dbReference type="EMBL" id="MBI5250987.1"/>
    </source>
</evidence>
<dbReference type="EMBL" id="JACRDE010000416">
    <property type="protein sequence ID" value="MBI5250987.1"/>
    <property type="molecule type" value="Genomic_DNA"/>
</dbReference>
<dbReference type="SMART" id="SM00482">
    <property type="entry name" value="POLAc"/>
    <property type="match status" value="1"/>
</dbReference>
<organism evidence="3 4">
    <name type="scientific">Desulfomonile tiedjei</name>
    <dbReference type="NCBI Taxonomy" id="2358"/>
    <lineage>
        <taxon>Bacteria</taxon>
        <taxon>Pseudomonadati</taxon>
        <taxon>Thermodesulfobacteriota</taxon>
        <taxon>Desulfomonilia</taxon>
        <taxon>Desulfomonilales</taxon>
        <taxon>Desulfomonilaceae</taxon>
        <taxon>Desulfomonile</taxon>
    </lineage>
</organism>
<accession>A0A9D6V8L3</accession>
<sequence length="471" mass="54025">MQPPLEPPGYDTNAGLILDTEIMAYLLNSGRHKPEYSLSHLVHEYLSEEYPVWHKALADNPYPDSTRAILAYDAHLIYDLAYELLELMDRAGADLKFMYFYVEVPLIRILLEMSHIGIGVDGEAAAAVYSDTQNQRNNLEKSITGGRAIDLWKDDQVYELLHEREIPVYFPDKKATQNDLKNLALKYPLAAQILEWRDFATDLGFLKSAQWAERVYPEWNIVSKTGRIHASNPAVQNVNKETCRPLMVPAEGCVLLKADYKQMQMRLLANFSGDPELVEAFQEGKDVHWLTAEMCGIRGATDKEKRDRAKEVNFGILFQMTPWGLAKKLGTDISTAARYVKAFWSRYSGAKEYLDKIIQDLKDENNPKKRFIESLSGRRRFFDEEFGPKQQREARATILQQAEADVLTLAVVSLYGRFRKRDMKSRIVLILHDCIWVEAPMEEVGEAKRLLGKSMTEAVDYPFLPLEVEFQ</sequence>
<dbReference type="SUPFAM" id="SSF56672">
    <property type="entry name" value="DNA/RNA polymerases"/>
    <property type="match status" value="1"/>
</dbReference>
<dbReference type="InterPro" id="IPR036397">
    <property type="entry name" value="RNaseH_sf"/>
</dbReference>
<evidence type="ECO:0000313" key="4">
    <source>
        <dbReference type="Proteomes" id="UP000807825"/>
    </source>
</evidence>
<comment type="similarity">
    <text evidence="1">Belongs to the DNA polymerase type-A family.</text>
</comment>
<feature type="domain" description="DNA-directed DNA polymerase family A palm" evidence="2">
    <location>
        <begin position="240"/>
        <end position="443"/>
    </location>
</feature>
<proteinExistence type="inferred from homology"/>
<dbReference type="InterPro" id="IPR012337">
    <property type="entry name" value="RNaseH-like_sf"/>
</dbReference>
<evidence type="ECO:0000259" key="2">
    <source>
        <dbReference type="SMART" id="SM00482"/>
    </source>
</evidence>
<dbReference type="PRINTS" id="PR00868">
    <property type="entry name" value="DNAPOLI"/>
</dbReference>
<dbReference type="InterPro" id="IPR001098">
    <property type="entry name" value="DNA-dir_DNA_pol_A_palm_dom"/>
</dbReference>
<dbReference type="InterPro" id="IPR002298">
    <property type="entry name" value="DNA_polymerase_A"/>
</dbReference>
<dbReference type="Pfam" id="PF00476">
    <property type="entry name" value="DNA_pol_A"/>
    <property type="match status" value="1"/>
</dbReference>
<evidence type="ECO:0000256" key="1">
    <source>
        <dbReference type="ARBA" id="ARBA00007705"/>
    </source>
</evidence>
<dbReference type="SUPFAM" id="SSF53098">
    <property type="entry name" value="Ribonuclease H-like"/>
    <property type="match status" value="1"/>
</dbReference>
<dbReference type="AlphaFoldDB" id="A0A9D6V8L3"/>
<dbReference type="GO" id="GO:0003677">
    <property type="term" value="F:DNA binding"/>
    <property type="evidence" value="ECO:0007669"/>
    <property type="project" value="InterPro"/>
</dbReference>
<dbReference type="GO" id="GO:0006261">
    <property type="term" value="P:DNA-templated DNA replication"/>
    <property type="evidence" value="ECO:0007669"/>
    <property type="project" value="InterPro"/>
</dbReference>
<dbReference type="GO" id="GO:0003887">
    <property type="term" value="F:DNA-directed DNA polymerase activity"/>
    <property type="evidence" value="ECO:0007669"/>
    <property type="project" value="InterPro"/>
</dbReference>
<dbReference type="Gene3D" id="3.30.70.370">
    <property type="match status" value="1"/>
</dbReference>
<dbReference type="PANTHER" id="PTHR10133:SF62">
    <property type="entry name" value="DNA POLYMERASE THETA"/>
    <property type="match status" value="1"/>
</dbReference>
<dbReference type="Gene3D" id="3.30.420.10">
    <property type="entry name" value="Ribonuclease H-like superfamily/Ribonuclease H"/>
    <property type="match status" value="1"/>
</dbReference>
<dbReference type="InterPro" id="IPR043502">
    <property type="entry name" value="DNA/RNA_pol_sf"/>
</dbReference>
<dbReference type="Proteomes" id="UP000807825">
    <property type="component" value="Unassembled WGS sequence"/>
</dbReference>
<dbReference type="PANTHER" id="PTHR10133">
    <property type="entry name" value="DNA POLYMERASE I"/>
    <property type="match status" value="1"/>
</dbReference>